<protein>
    <submittedName>
        <fullName evidence="1">Ubiquinone/menaquinone biosynthesis C-methylase UbiE</fullName>
    </submittedName>
</protein>
<dbReference type="Gene3D" id="3.40.50.150">
    <property type="entry name" value="Vaccinia Virus protein VP39"/>
    <property type="match status" value="1"/>
</dbReference>
<dbReference type="Pfam" id="PF01209">
    <property type="entry name" value="Ubie_methyltran"/>
    <property type="match status" value="1"/>
</dbReference>
<gene>
    <name evidence="1" type="ORF">SAMN05444000_107118</name>
</gene>
<organism evidence="1 2">
    <name type="scientific">Shimia gijangensis</name>
    <dbReference type="NCBI Taxonomy" id="1470563"/>
    <lineage>
        <taxon>Bacteria</taxon>
        <taxon>Pseudomonadati</taxon>
        <taxon>Pseudomonadota</taxon>
        <taxon>Alphaproteobacteria</taxon>
        <taxon>Rhodobacterales</taxon>
        <taxon>Roseobacteraceae</taxon>
    </lineage>
</organism>
<keyword evidence="1" id="KW-0808">Transferase</keyword>
<dbReference type="STRING" id="1470563.SAMN05444000_107118"/>
<dbReference type="CDD" id="cd02440">
    <property type="entry name" value="AdoMet_MTases"/>
    <property type="match status" value="1"/>
</dbReference>
<dbReference type="PANTHER" id="PTHR43591">
    <property type="entry name" value="METHYLTRANSFERASE"/>
    <property type="match status" value="1"/>
</dbReference>
<proteinExistence type="predicted"/>
<dbReference type="GO" id="GO:0008168">
    <property type="term" value="F:methyltransferase activity"/>
    <property type="evidence" value="ECO:0007669"/>
    <property type="project" value="UniProtKB-KW"/>
</dbReference>
<dbReference type="InterPro" id="IPR029063">
    <property type="entry name" value="SAM-dependent_MTases_sf"/>
</dbReference>
<dbReference type="SUPFAM" id="SSF53335">
    <property type="entry name" value="S-adenosyl-L-methionine-dependent methyltransferases"/>
    <property type="match status" value="1"/>
</dbReference>
<dbReference type="Proteomes" id="UP000183982">
    <property type="component" value="Unassembled WGS sequence"/>
</dbReference>
<keyword evidence="2" id="KW-1185">Reference proteome</keyword>
<sequence>MKSEATQEELQAGRGYEALFVPAVFAPWPAHLVDGAAVREGSSVLDIACGSGVLARAALEATGKSGRVVGLDPAPGMIAAAREVEPQIDWVLGSAEKLPFDNGSFDCVVSQFGMMFFQDHPKAAYEMYRVAKSGGKLAVAVWHSIDKNPAYRDIVAVLDEHVSPEAADALRLPFCLGDPDQVAGLFSQAGFDNIEIKTKVEQAKFPSSRTMVEAELRGWLPLFDIFLSEEKIGEVLEKSDAKLMKYSSPSGEAVFPTSGYIITAQKSE</sequence>
<evidence type="ECO:0000313" key="2">
    <source>
        <dbReference type="Proteomes" id="UP000183982"/>
    </source>
</evidence>
<reference evidence="2" key="1">
    <citation type="submission" date="2016-11" db="EMBL/GenBank/DDBJ databases">
        <authorList>
            <person name="Varghese N."/>
            <person name="Submissions S."/>
        </authorList>
    </citation>
    <scope>NUCLEOTIDE SEQUENCE [LARGE SCALE GENOMIC DNA]</scope>
    <source>
        <strain evidence="2">DSM 100564</strain>
    </source>
</reference>
<evidence type="ECO:0000313" key="1">
    <source>
        <dbReference type="EMBL" id="SHJ33767.1"/>
    </source>
</evidence>
<keyword evidence="1" id="KW-0489">Methyltransferase</keyword>
<name>A0A1M6IH47_9RHOB</name>
<dbReference type="EMBL" id="FQZQ01000007">
    <property type="protein sequence ID" value="SHJ33767.1"/>
    <property type="molecule type" value="Genomic_DNA"/>
</dbReference>
<accession>A0A1M6IH47</accession>
<dbReference type="RefSeq" id="WP_073251486.1">
    <property type="nucleotide sequence ID" value="NZ_FQZQ01000007.1"/>
</dbReference>
<dbReference type="PANTHER" id="PTHR43591:SF24">
    <property type="entry name" value="2-METHOXY-6-POLYPRENYL-1,4-BENZOQUINOL METHYLASE, MITOCHONDRIAL"/>
    <property type="match status" value="1"/>
</dbReference>
<keyword evidence="1" id="KW-0830">Ubiquinone</keyword>
<dbReference type="GO" id="GO:0032259">
    <property type="term" value="P:methylation"/>
    <property type="evidence" value="ECO:0007669"/>
    <property type="project" value="UniProtKB-KW"/>
</dbReference>
<dbReference type="AlphaFoldDB" id="A0A1M6IH47"/>